<feature type="compositionally biased region" description="Polar residues" evidence="3">
    <location>
        <begin position="153"/>
        <end position="165"/>
    </location>
</feature>
<proteinExistence type="predicted"/>
<organism evidence="5 6">
    <name type="scientific">Ustilaginoidea virens</name>
    <name type="common">Rice false smut fungus</name>
    <name type="synonym">Villosiclava virens</name>
    <dbReference type="NCBI Taxonomy" id="1159556"/>
    <lineage>
        <taxon>Eukaryota</taxon>
        <taxon>Fungi</taxon>
        <taxon>Dikarya</taxon>
        <taxon>Ascomycota</taxon>
        <taxon>Pezizomycotina</taxon>
        <taxon>Sordariomycetes</taxon>
        <taxon>Hypocreomycetidae</taxon>
        <taxon>Hypocreales</taxon>
        <taxon>Clavicipitaceae</taxon>
        <taxon>Ustilaginoidea</taxon>
    </lineage>
</organism>
<evidence type="ECO:0000256" key="3">
    <source>
        <dbReference type="SAM" id="MobiDB-lite"/>
    </source>
</evidence>
<dbReference type="Pfam" id="PF00638">
    <property type="entry name" value="Ran_BP1"/>
    <property type="match status" value="1"/>
</dbReference>
<reference evidence="5" key="1">
    <citation type="submission" date="2020-03" db="EMBL/GenBank/DDBJ databases">
        <title>A mixture of massive structural variations and highly conserved coding sequences in Ustilaginoidea virens genome.</title>
        <authorList>
            <person name="Zhang K."/>
            <person name="Zhao Z."/>
            <person name="Zhang Z."/>
            <person name="Li Y."/>
            <person name="Hsiang T."/>
            <person name="Sun W."/>
        </authorList>
    </citation>
    <scope>NUCLEOTIDE SEQUENCE</scope>
    <source>
        <strain evidence="5">UV-8b</strain>
    </source>
</reference>
<evidence type="ECO:0000256" key="2">
    <source>
        <dbReference type="ARBA" id="ARBA00023242"/>
    </source>
</evidence>
<dbReference type="Proteomes" id="UP000027002">
    <property type="component" value="Chromosome 1"/>
</dbReference>
<sequence length="484" mass="50712">MADSAQAVAASPRNEPTVIETTEDAETRAARRELKQSSISDQNQGGEVEEGVAKGEDCAETPTEGGLVKNVDLKEHGSPKKKRAHDQLGEDHQDPKDNDATSVASTDSGKDRTTRLEPEKKRHRDGCADAASGPQLSAADPPVHPEPKDPDSAPSQASPETSAAFATSGFGKLASSQSGFAALASPQASGFASAKPTLSSFSSAKPTPSSGTQPTKGQTTAPASVAHPPRLSFAVNPGLSPFAGLLNTNGSGGTSFGSGSVLSSTKPLVACGTKPLHNDKATRPFGAPESDASEDDRDDDEGENVSQPDETGRGVSPEKDMDDRKKLKLQKVEVDDGETGEVTVVSVRAKMFSLDKQAGWKERGAGMLKINVPHTSVDFDESGAVIPGSFDASGLEADENGSRGPKVARLILRQDQTHRVILNTAILPAMEFQEKASLKSVGILFTALEGPDAKPVSITMRMSAANARVFLNEINAIQRELRGN</sequence>
<gene>
    <name evidence="5" type="ORF">UV8b_00968</name>
</gene>
<feature type="compositionally biased region" description="Basic and acidic residues" evidence="3">
    <location>
        <begin position="310"/>
        <end position="330"/>
    </location>
</feature>
<feature type="compositionally biased region" description="Basic and acidic residues" evidence="3">
    <location>
        <begin position="85"/>
        <end position="99"/>
    </location>
</feature>
<dbReference type="RefSeq" id="XP_042994400.1">
    <property type="nucleotide sequence ID" value="XM_043138466.1"/>
</dbReference>
<dbReference type="PANTHER" id="PTHR23138">
    <property type="entry name" value="RAN BINDING PROTEIN"/>
    <property type="match status" value="1"/>
</dbReference>
<dbReference type="OrthoDB" id="185618at2759"/>
<dbReference type="PROSITE" id="PS50196">
    <property type="entry name" value="RANBD1"/>
    <property type="match status" value="1"/>
</dbReference>
<keyword evidence="6" id="KW-1185">Reference proteome</keyword>
<protein>
    <recommendedName>
        <fullName evidence="4">RanBD1 domain-containing protein</fullName>
    </recommendedName>
</protein>
<evidence type="ECO:0000259" key="4">
    <source>
        <dbReference type="PROSITE" id="PS50196"/>
    </source>
</evidence>
<feature type="compositionally biased region" description="Basic and acidic residues" evidence="3">
    <location>
        <begin position="25"/>
        <end position="35"/>
    </location>
</feature>
<dbReference type="InterPro" id="IPR045255">
    <property type="entry name" value="RanBP1-like"/>
</dbReference>
<dbReference type="SMART" id="SM00160">
    <property type="entry name" value="RanBD"/>
    <property type="match status" value="1"/>
</dbReference>
<dbReference type="SUPFAM" id="SSF50729">
    <property type="entry name" value="PH domain-like"/>
    <property type="match status" value="1"/>
</dbReference>
<feature type="region of interest" description="Disordered" evidence="3">
    <location>
        <begin position="184"/>
        <end position="330"/>
    </location>
</feature>
<evidence type="ECO:0000256" key="1">
    <source>
        <dbReference type="ARBA" id="ARBA00004123"/>
    </source>
</evidence>
<feature type="compositionally biased region" description="Basic and acidic residues" evidence="3">
    <location>
        <begin position="108"/>
        <end position="120"/>
    </location>
</feature>
<comment type="subcellular location">
    <subcellularLocation>
        <location evidence="1">Nucleus</location>
    </subcellularLocation>
</comment>
<dbReference type="GO" id="GO:0005634">
    <property type="term" value="C:nucleus"/>
    <property type="evidence" value="ECO:0007669"/>
    <property type="project" value="UniProtKB-SubCell"/>
</dbReference>
<dbReference type="InterPro" id="IPR011993">
    <property type="entry name" value="PH-like_dom_sf"/>
</dbReference>
<feature type="compositionally biased region" description="Low complexity" evidence="3">
    <location>
        <begin position="199"/>
        <end position="210"/>
    </location>
</feature>
<accession>A0A8E5MEK7</accession>
<feature type="compositionally biased region" description="Polar residues" evidence="3">
    <location>
        <begin position="211"/>
        <end position="222"/>
    </location>
</feature>
<evidence type="ECO:0000313" key="5">
    <source>
        <dbReference type="EMBL" id="QUC16727.1"/>
    </source>
</evidence>
<dbReference type="InterPro" id="IPR000156">
    <property type="entry name" value="Ran_bind_dom"/>
</dbReference>
<dbReference type="AlphaFoldDB" id="A0A8E5MEK7"/>
<dbReference type="GeneID" id="66061746"/>
<dbReference type="Gene3D" id="2.30.29.30">
    <property type="entry name" value="Pleckstrin-homology domain (PH domain)/Phosphotyrosine-binding domain (PTB)"/>
    <property type="match status" value="1"/>
</dbReference>
<keyword evidence="2" id="KW-0539">Nucleus</keyword>
<dbReference type="PANTHER" id="PTHR23138:SF142">
    <property type="entry name" value="RAN-BINDING PROTEIN 3B-RELATED"/>
    <property type="match status" value="1"/>
</dbReference>
<name>A0A8E5MEK7_USTVR</name>
<dbReference type="KEGG" id="uvi:66061746"/>
<feature type="domain" description="RanBD1" evidence="4">
    <location>
        <begin position="314"/>
        <end position="462"/>
    </location>
</feature>
<evidence type="ECO:0000313" key="6">
    <source>
        <dbReference type="Proteomes" id="UP000027002"/>
    </source>
</evidence>
<feature type="compositionally biased region" description="Acidic residues" evidence="3">
    <location>
        <begin position="291"/>
        <end position="303"/>
    </location>
</feature>
<feature type="region of interest" description="Disordered" evidence="3">
    <location>
        <begin position="1"/>
        <end position="168"/>
    </location>
</feature>
<dbReference type="EMBL" id="CP072753">
    <property type="protein sequence ID" value="QUC16727.1"/>
    <property type="molecule type" value="Genomic_DNA"/>
</dbReference>